<dbReference type="Pfam" id="PF13561">
    <property type="entry name" value="adh_short_C2"/>
    <property type="match status" value="1"/>
</dbReference>
<protein>
    <submittedName>
        <fullName evidence="3">Oxidoreductase, short chain dehydrogenase/reductase family protein</fullName>
    </submittedName>
</protein>
<dbReference type="Proteomes" id="UP000070366">
    <property type="component" value="Unassembled WGS sequence"/>
</dbReference>
<dbReference type="PRINTS" id="PR00080">
    <property type="entry name" value="SDRFAMILY"/>
</dbReference>
<keyword evidence="2" id="KW-0560">Oxidoreductase</keyword>
<dbReference type="InterPro" id="IPR036291">
    <property type="entry name" value="NAD(P)-bd_dom_sf"/>
</dbReference>
<gene>
    <name evidence="3" type="ORF">HMPREF3293_01015</name>
</gene>
<dbReference type="InterPro" id="IPR020904">
    <property type="entry name" value="Sc_DH/Rdtase_CS"/>
</dbReference>
<dbReference type="GO" id="GO:0016616">
    <property type="term" value="F:oxidoreductase activity, acting on the CH-OH group of donors, NAD or NADP as acceptor"/>
    <property type="evidence" value="ECO:0007669"/>
    <property type="project" value="TreeGrafter"/>
</dbReference>
<dbReference type="STRING" id="626937.HMPREF3293_01015"/>
<keyword evidence="4" id="KW-1185">Reference proteome</keyword>
<dbReference type="PRINTS" id="PR00081">
    <property type="entry name" value="GDHRDH"/>
</dbReference>
<proteinExistence type="inferred from homology"/>
<evidence type="ECO:0000313" key="3">
    <source>
        <dbReference type="EMBL" id="KXK66278.1"/>
    </source>
</evidence>
<organism evidence="3 4">
    <name type="scientific">Christensenella minuta</name>
    <dbReference type="NCBI Taxonomy" id="626937"/>
    <lineage>
        <taxon>Bacteria</taxon>
        <taxon>Bacillati</taxon>
        <taxon>Bacillota</taxon>
        <taxon>Clostridia</taxon>
        <taxon>Christensenellales</taxon>
        <taxon>Christensenellaceae</taxon>
        <taxon>Christensenella</taxon>
    </lineage>
</organism>
<dbReference type="SUPFAM" id="SSF51735">
    <property type="entry name" value="NAD(P)-binding Rossmann-fold domains"/>
    <property type="match status" value="1"/>
</dbReference>
<dbReference type="GO" id="GO:0008206">
    <property type="term" value="P:bile acid metabolic process"/>
    <property type="evidence" value="ECO:0007669"/>
    <property type="project" value="UniProtKB-ARBA"/>
</dbReference>
<comment type="similarity">
    <text evidence="1">Belongs to the short-chain dehydrogenases/reductases (SDR) family.</text>
</comment>
<dbReference type="NCBIfam" id="NF005559">
    <property type="entry name" value="PRK07231.1"/>
    <property type="match status" value="1"/>
</dbReference>
<dbReference type="EMBL" id="LSZW01000047">
    <property type="protein sequence ID" value="KXK66278.1"/>
    <property type="molecule type" value="Genomic_DNA"/>
</dbReference>
<evidence type="ECO:0000256" key="2">
    <source>
        <dbReference type="ARBA" id="ARBA00023002"/>
    </source>
</evidence>
<dbReference type="CDD" id="cd05233">
    <property type="entry name" value="SDR_c"/>
    <property type="match status" value="1"/>
</dbReference>
<dbReference type="Gene3D" id="3.40.50.720">
    <property type="entry name" value="NAD(P)-binding Rossmann-like Domain"/>
    <property type="match status" value="1"/>
</dbReference>
<evidence type="ECO:0000256" key="1">
    <source>
        <dbReference type="ARBA" id="ARBA00006484"/>
    </source>
</evidence>
<comment type="caution">
    <text evidence="3">The sequence shown here is derived from an EMBL/GenBank/DDBJ whole genome shotgun (WGS) entry which is preliminary data.</text>
</comment>
<dbReference type="PANTHER" id="PTHR42760">
    <property type="entry name" value="SHORT-CHAIN DEHYDROGENASES/REDUCTASES FAMILY MEMBER"/>
    <property type="match status" value="1"/>
</dbReference>
<evidence type="ECO:0000313" key="4">
    <source>
        <dbReference type="Proteomes" id="UP000070366"/>
    </source>
</evidence>
<reference evidence="4" key="1">
    <citation type="submission" date="2016-02" db="EMBL/GenBank/DDBJ databases">
        <authorList>
            <person name="Mitreva M."/>
            <person name="Pepin K.H."/>
            <person name="Mihindukulasuriya K.A."/>
            <person name="Fulton R."/>
            <person name="Fronick C."/>
            <person name="O'Laughlin M."/>
            <person name="Miner T."/>
            <person name="Herter B."/>
            <person name="Rosa B.A."/>
            <person name="Cordes M."/>
            <person name="Tomlinson C."/>
            <person name="Wollam A."/>
            <person name="Palsikar V.B."/>
            <person name="Mardis E.R."/>
            <person name="Wilson R.K."/>
        </authorList>
    </citation>
    <scope>NUCLEOTIDE SEQUENCE [LARGE SCALE GENOMIC DNA]</scope>
    <source>
        <strain evidence="4">DSM 22607</strain>
    </source>
</reference>
<name>A0A136Q6H6_9FIRM</name>
<accession>A0A136Q6H6</accession>
<sequence length="261" mass="27619">MKGESAVKLSGKIAAVTGGGGGIGRAAAETFAREGAAVLILEKDEKMGRETEEKIAADGGRAEFFALDISDWQKVQDVFGEIGEKYGGIDVLYNNASVFWGTKDAALDVLDVAVFEQIIRINLFGMMYCSKAAIPLLKKRGGGSIINTSSSCGLIGIPNCDAYSASKGATISLTRSMAVEFGPEKIRTNCIAPAAIHTPMIYESDLNKPTFDEQKFLTQGTPIRRWGTAQDIANIALFLASDDASYMNGAVLVADGGITVS</sequence>
<dbReference type="FunFam" id="3.40.50.720:FF:000084">
    <property type="entry name" value="Short-chain dehydrogenase reductase"/>
    <property type="match status" value="1"/>
</dbReference>
<dbReference type="InterPro" id="IPR002347">
    <property type="entry name" value="SDR_fam"/>
</dbReference>
<dbReference type="PROSITE" id="PS00061">
    <property type="entry name" value="ADH_SHORT"/>
    <property type="match status" value="1"/>
</dbReference>
<dbReference type="AlphaFoldDB" id="A0A136Q6H6"/>